<dbReference type="NCBIfam" id="NF001264">
    <property type="entry name" value="PRK00226.1-5"/>
    <property type="match status" value="1"/>
</dbReference>
<feature type="domain" description="Transcription elongation factor GreA/GreB C-terminal" evidence="10">
    <location>
        <begin position="84"/>
        <end position="156"/>
    </location>
</feature>
<dbReference type="SUPFAM" id="SSF46557">
    <property type="entry name" value="GreA transcript cleavage protein, N-terminal domain"/>
    <property type="match status" value="1"/>
</dbReference>
<keyword evidence="4 8" id="KW-0238">DNA-binding</keyword>
<evidence type="ECO:0000256" key="3">
    <source>
        <dbReference type="ARBA" id="ARBA00023015"/>
    </source>
</evidence>
<comment type="similarity">
    <text evidence="1 8 9">Belongs to the GreA/GreB family.</text>
</comment>
<dbReference type="InterPro" id="IPR006359">
    <property type="entry name" value="Tscrpt_elong_fac_GreA"/>
</dbReference>
<dbReference type="FunFam" id="1.10.287.180:FF:000001">
    <property type="entry name" value="Transcription elongation factor GreA"/>
    <property type="match status" value="1"/>
</dbReference>
<reference evidence="13" key="1">
    <citation type="submission" date="2015-10" db="EMBL/GenBank/DDBJ databases">
        <authorList>
            <person name="Manzano-Marin A."/>
            <person name="Manzano-Marin A."/>
        </authorList>
    </citation>
    <scope>NUCLEOTIDE SEQUENCE [LARGE SCALE GENOMIC DNA]</scope>
    <source>
        <strain evidence="13">BTs</strain>
    </source>
</reference>
<evidence type="ECO:0000256" key="8">
    <source>
        <dbReference type="HAMAP-Rule" id="MF_00105"/>
    </source>
</evidence>
<organism evidence="12 13">
    <name type="scientific">Buchnera aphidicola subsp. Tuberolachnus salignus</name>
    <dbReference type="NCBI Taxonomy" id="98804"/>
    <lineage>
        <taxon>Bacteria</taxon>
        <taxon>Pseudomonadati</taxon>
        <taxon>Pseudomonadota</taxon>
        <taxon>Gammaproteobacteria</taxon>
        <taxon>Enterobacterales</taxon>
        <taxon>Erwiniaceae</taxon>
        <taxon>Buchnera</taxon>
    </lineage>
</organism>
<dbReference type="PROSITE" id="PS00830">
    <property type="entry name" value="GREAB_2"/>
    <property type="match status" value="1"/>
</dbReference>
<proteinExistence type="inferred from homology"/>
<dbReference type="PIRSF" id="PIRSF006092">
    <property type="entry name" value="GreA_GreB"/>
    <property type="match status" value="1"/>
</dbReference>
<protein>
    <recommendedName>
        <fullName evidence="2 8">Transcription elongation factor GreA</fullName>
    </recommendedName>
    <alternativeName>
        <fullName evidence="7 8">Transcript cleavage factor GreA</fullName>
    </alternativeName>
</protein>
<evidence type="ECO:0000313" key="12">
    <source>
        <dbReference type="EMBL" id="CUR53230.1"/>
    </source>
</evidence>
<keyword evidence="12" id="KW-0251">Elongation factor</keyword>
<evidence type="ECO:0000256" key="7">
    <source>
        <dbReference type="ARBA" id="ARBA00030776"/>
    </source>
</evidence>
<dbReference type="SUPFAM" id="SSF54534">
    <property type="entry name" value="FKBP-like"/>
    <property type="match status" value="1"/>
</dbReference>
<dbReference type="GO" id="GO:0070063">
    <property type="term" value="F:RNA polymerase binding"/>
    <property type="evidence" value="ECO:0007669"/>
    <property type="project" value="InterPro"/>
</dbReference>
<comment type="function">
    <text evidence="6 8 9">Necessary for efficient RNA polymerase transcription elongation past template-encoded arresting sites. The arresting sites in DNA have the property of trapping a certain fraction of elongating RNA polymerases that pass through, resulting in locked ternary complexes. Cleavage of the nascent transcript by cleavage factors such as GreA or GreB allows the resumption of elongation from the new 3'terminus. GreA releases sequences of 2 to 3 nucleotides.</text>
</comment>
<keyword evidence="3 8" id="KW-0805">Transcription regulation</keyword>
<dbReference type="GO" id="GO:0006354">
    <property type="term" value="P:DNA-templated transcription elongation"/>
    <property type="evidence" value="ECO:0007669"/>
    <property type="project" value="TreeGrafter"/>
</dbReference>
<dbReference type="PATRIC" id="fig|98804.3.peg.246"/>
<dbReference type="PROSITE" id="PS00829">
    <property type="entry name" value="GREAB_1"/>
    <property type="match status" value="1"/>
</dbReference>
<dbReference type="InterPro" id="IPR036805">
    <property type="entry name" value="Tscrpt_elong_fac_GreA/B_N_sf"/>
</dbReference>
<dbReference type="Pfam" id="PF01272">
    <property type="entry name" value="GreA_GreB"/>
    <property type="match status" value="1"/>
</dbReference>
<gene>
    <name evidence="8 12" type="primary">greA</name>
    <name evidence="12" type="ORF">BTSPAZIEG_0259</name>
</gene>
<evidence type="ECO:0000256" key="5">
    <source>
        <dbReference type="ARBA" id="ARBA00023163"/>
    </source>
</evidence>
<dbReference type="Gene3D" id="3.10.50.30">
    <property type="entry name" value="Transcription elongation factor, GreA/GreB, C-terminal domain"/>
    <property type="match status" value="1"/>
</dbReference>
<dbReference type="PANTHER" id="PTHR30437:SF4">
    <property type="entry name" value="TRANSCRIPTION ELONGATION FACTOR GREA"/>
    <property type="match status" value="1"/>
</dbReference>
<dbReference type="NCBIfam" id="TIGR01462">
    <property type="entry name" value="greA"/>
    <property type="match status" value="1"/>
</dbReference>
<dbReference type="AlphaFoldDB" id="A0A160SWX5"/>
<dbReference type="FunFam" id="3.10.50.30:FF:000001">
    <property type="entry name" value="Transcription elongation factor GreA"/>
    <property type="match status" value="1"/>
</dbReference>
<feature type="domain" description="Transcription elongation factor GreA/GreB N-terminal" evidence="11">
    <location>
        <begin position="4"/>
        <end position="74"/>
    </location>
</feature>
<dbReference type="HAMAP" id="MF_00105">
    <property type="entry name" value="GreA_GreB"/>
    <property type="match status" value="1"/>
</dbReference>
<evidence type="ECO:0000256" key="6">
    <source>
        <dbReference type="ARBA" id="ARBA00024916"/>
    </source>
</evidence>
<dbReference type="InterPro" id="IPR028624">
    <property type="entry name" value="Tscrpt_elong_fac_GreA/B"/>
</dbReference>
<dbReference type="GO" id="GO:0003746">
    <property type="term" value="F:translation elongation factor activity"/>
    <property type="evidence" value="ECO:0007669"/>
    <property type="project" value="UniProtKB-KW"/>
</dbReference>
<dbReference type="Gene3D" id="1.10.287.180">
    <property type="entry name" value="Transcription elongation factor, GreA/GreB, N-terminal domain"/>
    <property type="match status" value="1"/>
</dbReference>
<dbReference type="STRING" id="98804.BTSPAZIEG_0259"/>
<dbReference type="NCBIfam" id="NF001263">
    <property type="entry name" value="PRK00226.1-4"/>
    <property type="match status" value="1"/>
</dbReference>
<dbReference type="GO" id="GO:0032784">
    <property type="term" value="P:regulation of DNA-templated transcription elongation"/>
    <property type="evidence" value="ECO:0007669"/>
    <property type="project" value="UniProtKB-UniRule"/>
</dbReference>
<keyword evidence="13" id="KW-1185">Reference proteome</keyword>
<dbReference type="Proteomes" id="UP000243633">
    <property type="component" value="Chromosome 1"/>
</dbReference>
<dbReference type="InterPro" id="IPR018151">
    <property type="entry name" value="TF_GreA/GreB_CS"/>
</dbReference>
<evidence type="ECO:0000256" key="9">
    <source>
        <dbReference type="RuleBase" id="RU000556"/>
    </source>
</evidence>
<evidence type="ECO:0000256" key="4">
    <source>
        <dbReference type="ARBA" id="ARBA00023125"/>
    </source>
</evidence>
<dbReference type="InterPro" id="IPR022691">
    <property type="entry name" value="Tscrpt_elong_fac_GreA/B_N"/>
</dbReference>
<keyword evidence="12" id="KW-0648">Protein biosynthesis</keyword>
<dbReference type="NCBIfam" id="NF001261">
    <property type="entry name" value="PRK00226.1-2"/>
    <property type="match status" value="1"/>
</dbReference>
<accession>A0A160SWX5</accession>
<keyword evidence="5 8" id="KW-0804">Transcription</keyword>
<evidence type="ECO:0000256" key="2">
    <source>
        <dbReference type="ARBA" id="ARBA00013729"/>
    </source>
</evidence>
<evidence type="ECO:0000259" key="11">
    <source>
        <dbReference type="Pfam" id="PF03449"/>
    </source>
</evidence>
<evidence type="ECO:0000313" key="13">
    <source>
        <dbReference type="Proteomes" id="UP000243633"/>
    </source>
</evidence>
<evidence type="ECO:0000256" key="1">
    <source>
        <dbReference type="ARBA" id="ARBA00008213"/>
    </source>
</evidence>
<dbReference type="Pfam" id="PF03449">
    <property type="entry name" value="GreA_GreB_N"/>
    <property type="match status" value="1"/>
</dbReference>
<dbReference type="InterPro" id="IPR001437">
    <property type="entry name" value="Tscrpt_elong_fac_GreA/B_C"/>
</dbReference>
<dbReference type="InterPro" id="IPR023459">
    <property type="entry name" value="Tscrpt_elong_fac_GreA/B_fam"/>
</dbReference>
<dbReference type="GO" id="GO:0003677">
    <property type="term" value="F:DNA binding"/>
    <property type="evidence" value="ECO:0007669"/>
    <property type="project" value="UniProtKB-UniRule"/>
</dbReference>
<dbReference type="PANTHER" id="PTHR30437">
    <property type="entry name" value="TRANSCRIPTION ELONGATION FACTOR GREA"/>
    <property type="match status" value="1"/>
</dbReference>
<dbReference type="EMBL" id="LN890285">
    <property type="protein sequence ID" value="CUR53230.1"/>
    <property type="molecule type" value="Genomic_DNA"/>
</dbReference>
<sequence>MNNIPMTLKGFLKLKEELFNLKFVKRKKIILAISEARKLGDLKENAEYHAAREEQFFCEGRILEIVNKLSKAYVIDITKIPYSGIVIFGVTITILQICTKKKHSYKIVGDDEADFKNNTISIYSPLARGLIRKKINEIVKINTPSGKIEYKIIKIQHIL</sequence>
<evidence type="ECO:0000259" key="10">
    <source>
        <dbReference type="Pfam" id="PF01272"/>
    </source>
</evidence>
<dbReference type="InterPro" id="IPR036953">
    <property type="entry name" value="GreA/GreB_C_sf"/>
</dbReference>
<name>A0A160SWX5_BUCTT</name>